<evidence type="ECO:0000313" key="7">
    <source>
        <dbReference type="EMBL" id="MDO1512467.1"/>
    </source>
</evidence>
<evidence type="ECO:0000256" key="2">
    <source>
        <dbReference type="ARBA" id="ARBA00006275"/>
    </source>
</evidence>
<dbReference type="Pfam" id="PF07980">
    <property type="entry name" value="SusD_RagB"/>
    <property type="match status" value="1"/>
</dbReference>
<dbReference type="InterPro" id="IPR012944">
    <property type="entry name" value="SusD_RagB_dom"/>
</dbReference>
<gene>
    <name evidence="7" type="ORF">Q2T41_07360</name>
</gene>
<sequence>MKNNHFKILTLSILSLVGVSSCTDLEIEETDSIISDGFQGLADPSSTVTNLYGSLAGQYAGQDNYFALQEVTSDEHLIPTRGGDWGDNGLWRVLHTHDWNGQHAFITNVFQLWNGNQLQASQVLDSRSNPSATNIGDASFIRAYSMWVILDNYGQVPFRDTSLPSTSVPEVLTGQAAVDFILADIETAIANAPATQAASGEANLRASKAAARYLKAKVLLNKHIYVGGEPNGADMAEVISLVDAITADGYALQEGYFDLFLPDADTETIWALEANTINKVVMGLHYNNTSIQGGGWNGFSTLAEFYDLFEGDAEFNELDANQEPANGQEERRGGVPTIGVPFDNQPYASELDGYVNGSNVGYGFLINQQYALDGTPLKDRQGAPLTFKREFKDGTGAVNFINNDETTGIRIQKYAARNGEASISHQIVFRYADAHLMKAEAMFRSGGDPTSMINDLRTIRNTEELLGTVTAQDILDERGRELYQEAWRRNDLIRFGQFGRDWLFKAPGTIDNDDYNVFPIPPAQLLANPNLVQNPGY</sequence>
<evidence type="ECO:0000256" key="5">
    <source>
        <dbReference type="ARBA" id="ARBA00023237"/>
    </source>
</evidence>
<comment type="similarity">
    <text evidence="2">Belongs to the SusD family.</text>
</comment>
<protein>
    <submittedName>
        <fullName evidence="7">RagB/SusD family nutrient uptake outer membrane protein</fullName>
    </submittedName>
</protein>
<comment type="caution">
    <text evidence="7">The sequence shown here is derived from an EMBL/GenBank/DDBJ whole genome shotgun (WGS) entry which is preliminary data.</text>
</comment>
<dbReference type="SUPFAM" id="SSF48452">
    <property type="entry name" value="TPR-like"/>
    <property type="match status" value="1"/>
</dbReference>
<dbReference type="RefSeq" id="WP_304435550.1">
    <property type="nucleotide sequence ID" value="NZ_JAUKUC010000001.1"/>
</dbReference>
<evidence type="ECO:0000259" key="6">
    <source>
        <dbReference type="Pfam" id="PF07980"/>
    </source>
</evidence>
<keyword evidence="4" id="KW-0472">Membrane</keyword>
<evidence type="ECO:0000313" key="8">
    <source>
        <dbReference type="Proteomes" id="UP001168579"/>
    </source>
</evidence>
<dbReference type="EMBL" id="JAUKUC010000001">
    <property type="protein sequence ID" value="MDO1512467.1"/>
    <property type="molecule type" value="Genomic_DNA"/>
</dbReference>
<keyword evidence="5" id="KW-0998">Cell outer membrane</keyword>
<comment type="subcellular location">
    <subcellularLocation>
        <location evidence="1">Cell outer membrane</location>
    </subcellularLocation>
</comment>
<dbReference type="InterPro" id="IPR011990">
    <property type="entry name" value="TPR-like_helical_dom_sf"/>
</dbReference>
<name>A0ABT8RNH0_9FLAO</name>
<feature type="domain" description="RagB/SusD" evidence="6">
    <location>
        <begin position="267"/>
        <end position="537"/>
    </location>
</feature>
<evidence type="ECO:0000256" key="4">
    <source>
        <dbReference type="ARBA" id="ARBA00023136"/>
    </source>
</evidence>
<dbReference type="Gene3D" id="1.25.40.390">
    <property type="match status" value="1"/>
</dbReference>
<accession>A0ABT8RNH0</accession>
<reference evidence="7" key="2">
    <citation type="submission" date="2023-06" db="EMBL/GenBank/DDBJ databases">
        <authorList>
            <person name="Lucena T."/>
            <person name="Sun Q."/>
        </authorList>
    </citation>
    <scope>NUCLEOTIDE SEQUENCE</scope>
    <source>
        <strain evidence="7">CECT 8869</strain>
    </source>
</reference>
<dbReference type="Proteomes" id="UP001168579">
    <property type="component" value="Unassembled WGS sequence"/>
</dbReference>
<dbReference type="PROSITE" id="PS51257">
    <property type="entry name" value="PROKAR_LIPOPROTEIN"/>
    <property type="match status" value="1"/>
</dbReference>
<keyword evidence="8" id="KW-1185">Reference proteome</keyword>
<reference evidence="7" key="1">
    <citation type="journal article" date="2014" name="Int. J. Syst. Evol. Microbiol.">
        <title>Complete genome of a new Firmicutes species belonging to the dominant human colonic microbiota ('Ruminococcus bicirculans') reveals two chromosomes and a selective capacity to utilize plant glucans.</title>
        <authorList>
            <consortium name="NISC Comparative Sequencing Program"/>
            <person name="Wegmann U."/>
            <person name="Louis P."/>
            <person name="Goesmann A."/>
            <person name="Henrissat B."/>
            <person name="Duncan S.H."/>
            <person name="Flint H.J."/>
        </authorList>
    </citation>
    <scope>NUCLEOTIDE SEQUENCE</scope>
    <source>
        <strain evidence="7">CECT 8869</strain>
    </source>
</reference>
<proteinExistence type="inferred from homology"/>
<evidence type="ECO:0000256" key="1">
    <source>
        <dbReference type="ARBA" id="ARBA00004442"/>
    </source>
</evidence>
<keyword evidence="3" id="KW-0732">Signal</keyword>
<organism evidence="7 8">
    <name type="scientific">Maribacter confluentis</name>
    <dbReference type="NCBI Taxonomy" id="1656093"/>
    <lineage>
        <taxon>Bacteria</taxon>
        <taxon>Pseudomonadati</taxon>
        <taxon>Bacteroidota</taxon>
        <taxon>Flavobacteriia</taxon>
        <taxon>Flavobacteriales</taxon>
        <taxon>Flavobacteriaceae</taxon>
        <taxon>Maribacter</taxon>
    </lineage>
</organism>
<evidence type="ECO:0000256" key="3">
    <source>
        <dbReference type="ARBA" id="ARBA00022729"/>
    </source>
</evidence>